<sequence length="2484" mass="276948">MDESVRSRVQPAAPTKRSGLNGNPAAEPRDKATNNGSAKPSSRVPSIEKVDVAAASTGKGGGALRSIDQKFEVNPCNGTLALSLTLPVTSGRDECQPTLSLSYNSGSGNGPFGIGWSLSLGSITRKTTQGIPQYENSDTFLLSGLDDLVEDGCAFAYSGSLGKYTVQRYRSRVEIGGAAMRIEKFTHHLDQHDVFWRTISPANVTSLYGRQDQSRIMDVAGDGGPPRIFTWLLCEVYDPNGNAMLLTYLEENDEGVRGTDGCLPVHEISRNPSARTRARYIKSIKYGNISVARDLTTWQITPLPADHKWMFEVVFDYGDHDSEIPTSEPAMPWPVRKDAFSHYSSGFEIRTYRLCKRILLFHHFEDKLPRKDYLVSSYSLQYDENAAGSLLRSLMTAGHVWDEERDIYQQQDLAPHTFAYSNAASLDSLHLQTMKPDCLQGLLTSNEKFQTRWVDLNGEGAPGLLVQRDGAWYYQRNENALDMGGLSDGGGETESSEDSDDGEPAESPKADRDFGSVRVVNAFPAVGDYSTSYLEDLDGNGQQDLVICDLKGRAAGYFECDSTDEWQSFREFPTCLTFNINGDSVHRLDLTGNGLSDVLYRAEDGFIWFPSLGKEGYDLERRCQGIDAIDMFVSHDKRSAVFLTDVTGDGLTDIVKVSNGSISYCPNLGHGRFGSELSMSNPPLFDSDDQFSFERLNLLDIDGSGTTDLLYLTADGGINIYFNQCGNEWSDKLSLDCFVRTDNLSSVFTLDLLGNGTSCLCWAGPDAAAPDELVISYLDLTGGVKPHLLKFWSTGTGLTTSIKYTPSTRFYLQDERQGRPWKTKLPFPVHTVSRIVERDEIASSTHTTRFRYHDGYYDGAEREFRGFGAVEKWETDNFTVTRGKKSLQTPTTYTKMFYHTGAVEMGLAPSGPDMWSEARLASVIVPSLKSDQWYEAYRALKGSLLRSEVYGADGSDAADVPYIIRETSFDVKLVIPDAERRAETSSPLVYRVEPRESLTEHLERLRDESRLVHELALETNTYGDTTKSLIVQYGRQQSSLTTPQSCAAQKKSHITYTEKTFTNAIDDNVDVDNYYKPMPSSTGIFHLEDSPVANRFLDIEEIRYRGIAVLGGSKHMGHMTRTYYRSADLKRPLRLHAVETFSRLDRECVFAMDQTIIDSLSAQKDVTFRKVSPRNLLYKSGGYVQLDRDKCAWIPSAEALWDIKGKSDSGNDYDADETLRAARKSFFIPKRSRDAFGHVSEVIMDEFQRLPIETIDPAGNRMRAVYDYRVMQPTILTDVNGNRVSVVYDGLGDTAAVAQMGKSGEALGDSVEDIPSVLSDEDLLAFMKGASREMAMRLVGKAGSRTISSRKRLKLSVSGSSPVELPTFRLNLSRTSHAISPDAGTGDVTVEVFYYDGRGSVSQKLNLTHWPTSDNKEHEWCLSKSVVNDSSGKAVIVSKPFFSSDHVWKPLLDHTGHLTFSFRDALGRNVGILQPDHTWTKQCFTPWSSTSYDAGDTCLVTDARTDPDVGFHFQRMSTELFMPSWYELRVQSEDKRLQQSAHKSAQYANKPSTTHHDSRGKVIEAVEMGDAYTRTLCSAYDVFGYKTAQYDALNRLVESYDLYLLDQPLVRRNMESGAIVTIITSAGQPLLTSDSAGRQTRFVYDSLGRKTDTWVMQNCEAAQEVLWSQYVYGEATLDPEPNNLRGQVFEIRDQSGIRRNTSFDFKGNCLSFDNHLAVEYQTMLNWRGHVPVEEKAYTTRNVFDALNRNTMMCDATGRVHVRTFDLVGNTQTLSSFVAPSDDNSQSPFVPMPPKSGTDYHIAKAMYAADGQPLRVDFGNKSHSTYTYDESTGQVVRRRTWRDDRAVLEDLTTTYDCLCRISCSQDRAQQTLFFRNKMVEPLKEFFYDTFGRLSRATGRETLDAGGNTTRSLRQVSASSALVTQSLGPGQSSDVCDYVEHYVYDDADNLRLVRHEVLDKSLQGWTRFYTYKEPSLLESSQYSNRLSQTRIGSLIERYGYDGANGQVGCMTHMTGFSRLQWDHRNKLQCTARQKVNAGVPEMTWYVYDDSGKRVRKVTTRASGGSGDNTKSTKRKETIYLDSLEIYHVYKQDGSTIKTTTNTSTVGSSTDPEVPAVVSIEDVKVATDSVEIDSDDCGDSDDDDSKRKPRPEPNKPLLRYHVNTNLETDDKGQIISYEEYTPFGVSVLLMCRAQIEAPRRYRFASYHRDHETGLYACGARYYASWLGRWTSPDPLGMVDGPNLYAYVSNEPVNYFDPGGTMRRASGGAPLPTAPTSAPNGINGRVAGPPNNNQVTISPEERARIHQQYQRNQQAQKSYIRQGMENIWKNKKEYAIKGAGAGAGYYFGGPLGGYLGTAVKTAFSWGAGHIAGRVTQGRQDVENMNNGADLYRSALADGPNRSADYTVLEIPDPVEQDDQANSNLEVGPREDQYPGANVRAEGANAPEQLRAHTILDIPSDANANNAAQRNVAESHRINNAVRQDKPDP</sequence>
<proteinExistence type="predicted"/>
<feature type="region of interest" description="Disordered" evidence="4">
    <location>
        <begin position="2454"/>
        <end position="2484"/>
    </location>
</feature>
<evidence type="ECO:0000256" key="1">
    <source>
        <dbReference type="ARBA" id="ARBA00004613"/>
    </source>
</evidence>
<dbReference type="PANTHER" id="PTHR32305:SF15">
    <property type="entry name" value="PROTEIN RHSA-RELATED"/>
    <property type="match status" value="1"/>
</dbReference>
<feature type="domain" description="Insecticide toxin TcdB middle/C-terminal" evidence="5">
    <location>
        <begin position="936"/>
        <end position="1068"/>
    </location>
</feature>
<dbReference type="InterPro" id="IPR050708">
    <property type="entry name" value="T6SS_VgrG/RHS"/>
</dbReference>
<evidence type="ECO:0000313" key="8">
    <source>
        <dbReference type="Proteomes" id="UP000030651"/>
    </source>
</evidence>
<feature type="region of interest" description="Disordered" evidence="4">
    <location>
        <begin position="1"/>
        <end position="49"/>
    </location>
</feature>
<evidence type="ECO:0008006" key="9">
    <source>
        <dbReference type="Google" id="ProtNLM"/>
    </source>
</evidence>
<feature type="compositionally biased region" description="Basic and acidic residues" evidence="4">
    <location>
        <begin position="2468"/>
        <end position="2484"/>
    </location>
</feature>
<dbReference type="NCBIfam" id="TIGR03696">
    <property type="entry name" value="Rhs_assc_core"/>
    <property type="match status" value="1"/>
</dbReference>
<dbReference type="GO" id="GO:0005576">
    <property type="term" value="C:extracellular region"/>
    <property type="evidence" value="ECO:0007669"/>
    <property type="project" value="UniProtKB-SubCell"/>
</dbReference>
<keyword evidence="8" id="KW-1185">Reference proteome</keyword>
<dbReference type="GeneID" id="19265958"/>
<feature type="region of interest" description="Disordered" evidence="4">
    <location>
        <begin position="2410"/>
        <end position="2430"/>
    </location>
</feature>
<evidence type="ECO:0000256" key="2">
    <source>
        <dbReference type="ARBA" id="ARBA00022525"/>
    </source>
</evidence>
<dbReference type="Pfam" id="PF12256">
    <property type="entry name" value="TcdB_toxin_midN"/>
    <property type="match status" value="1"/>
</dbReference>
<dbReference type="Pfam" id="PF03534">
    <property type="entry name" value="SpvB"/>
    <property type="match status" value="1"/>
</dbReference>
<dbReference type="PRINTS" id="PR01341">
    <property type="entry name" value="SALSPVBPROT"/>
</dbReference>
<accession>W3XNM8</accession>
<feature type="domain" description="Insecticide toxin TcdB middle/N-terminal" evidence="6">
    <location>
        <begin position="749"/>
        <end position="901"/>
    </location>
</feature>
<evidence type="ECO:0000313" key="7">
    <source>
        <dbReference type="EMBL" id="ETS87117.1"/>
    </source>
</evidence>
<protein>
    <recommendedName>
        <fullName evidence="9">SpvB-domain-containing protein</fullName>
    </recommendedName>
</protein>
<keyword evidence="2" id="KW-0964">Secreted</keyword>
<evidence type="ECO:0000259" key="5">
    <source>
        <dbReference type="Pfam" id="PF12255"/>
    </source>
</evidence>
<dbReference type="Pfam" id="PF12255">
    <property type="entry name" value="TcdB_toxin_midC"/>
    <property type="match status" value="1"/>
</dbReference>
<gene>
    <name evidence="7" type="ORF">PFICI_00945</name>
</gene>
<dbReference type="HOGENOM" id="CLU_000672_1_0_1"/>
<dbReference type="GO" id="GO:0005737">
    <property type="term" value="C:cytoplasm"/>
    <property type="evidence" value="ECO:0007669"/>
    <property type="project" value="InterPro"/>
</dbReference>
<dbReference type="InterPro" id="IPR022044">
    <property type="entry name" value="TcdB_toxin_mid/C"/>
</dbReference>
<dbReference type="eggNOG" id="ENOG502QUQU">
    <property type="taxonomic scope" value="Eukaryota"/>
</dbReference>
<dbReference type="InParanoid" id="W3XNM8"/>
<reference evidence="8" key="1">
    <citation type="journal article" date="2015" name="BMC Genomics">
        <title>Genomic and transcriptomic analysis of the endophytic fungus Pestalotiopsis fici reveals its lifestyle and high potential for synthesis of natural products.</title>
        <authorList>
            <person name="Wang X."/>
            <person name="Zhang X."/>
            <person name="Liu L."/>
            <person name="Xiang M."/>
            <person name="Wang W."/>
            <person name="Sun X."/>
            <person name="Che Y."/>
            <person name="Guo L."/>
            <person name="Liu G."/>
            <person name="Guo L."/>
            <person name="Wang C."/>
            <person name="Yin W.B."/>
            <person name="Stadler M."/>
            <person name="Zhang X."/>
            <person name="Liu X."/>
        </authorList>
    </citation>
    <scope>NUCLEOTIDE SEQUENCE [LARGE SCALE GENOMIC DNA]</scope>
    <source>
        <strain evidence="8">W106-1 / CGMCC3.15140</strain>
    </source>
</reference>
<keyword evidence="3" id="KW-0843">Virulence</keyword>
<dbReference type="PANTHER" id="PTHR32305">
    <property type="match status" value="1"/>
</dbReference>
<dbReference type="EMBL" id="KI912109">
    <property type="protein sequence ID" value="ETS87117.1"/>
    <property type="molecule type" value="Genomic_DNA"/>
</dbReference>
<evidence type="ECO:0000259" key="6">
    <source>
        <dbReference type="Pfam" id="PF12256"/>
    </source>
</evidence>
<organism evidence="7 8">
    <name type="scientific">Pestalotiopsis fici (strain W106-1 / CGMCC3.15140)</name>
    <dbReference type="NCBI Taxonomy" id="1229662"/>
    <lineage>
        <taxon>Eukaryota</taxon>
        <taxon>Fungi</taxon>
        <taxon>Dikarya</taxon>
        <taxon>Ascomycota</taxon>
        <taxon>Pezizomycotina</taxon>
        <taxon>Sordariomycetes</taxon>
        <taxon>Xylariomycetidae</taxon>
        <taxon>Amphisphaeriales</taxon>
        <taxon>Sporocadaceae</taxon>
        <taxon>Pestalotiopsis</taxon>
    </lineage>
</organism>
<dbReference type="InterPro" id="IPR003284">
    <property type="entry name" value="Sal_SpvB"/>
</dbReference>
<feature type="region of interest" description="Disordered" evidence="4">
    <location>
        <begin position="483"/>
        <end position="513"/>
    </location>
</feature>
<feature type="compositionally biased region" description="Acidic residues" evidence="4">
    <location>
        <begin position="2128"/>
        <end position="2140"/>
    </location>
</feature>
<dbReference type="InterPro" id="IPR022045">
    <property type="entry name" value="TcdB_toxin_mid/N"/>
</dbReference>
<name>W3XNM8_PESFW</name>
<feature type="region of interest" description="Disordered" evidence="4">
    <location>
        <begin position="2128"/>
        <end position="2154"/>
    </location>
</feature>
<feature type="compositionally biased region" description="Polar residues" evidence="4">
    <location>
        <begin position="33"/>
        <end position="44"/>
    </location>
</feature>
<feature type="compositionally biased region" description="Acidic residues" evidence="4">
    <location>
        <begin position="494"/>
        <end position="504"/>
    </location>
</feature>
<dbReference type="InterPro" id="IPR022385">
    <property type="entry name" value="Rhs_assc_core"/>
</dbReference>
<dbReference type="RefSeq" id="XP_007827717.1">
    <property type="nucleotide sequence ID" value="XM_007829526.1"/>
</dbReference>
<dbReference type="Proteomes" id="UP000030651">
    <property type="component" value="Unassembled WGS sequence"/>
</dbReference>
<dbReference type="InterPro" id="IPR028994">
    <property type="entry name" value="Integrin_alpha_N"/>
</dbReference>
<evidence type="ECO:0000256" key="3">
    <source>
        <dbReference type="ARBA" id="ARBA00023026"/>
    </source>
</evidence>
<dbReference type="SUPFAM" id="SSF69318">
    <property type="entry name" value="Integrin alpha N-terminal domain"/>
    <property type="match status" value="1"/>
</dbReference>
<feature type="compositionally biased region" description="Basic and acidic residues" evidence="4">
    <location>
        <begin position="2141"/>
        <end position="2150"/>
    </location>
</feature>
<comment type="subcellular location">
    <subcellularLocation>
        <location evidence="1">Secreted</location>
    </subcellularLocation>
</comment>
<evidence type="ECO:0000256" key="4">
    <source>
        <dbReference type="SAM" id="MobiDB-lite"/>
    </source>
</evidence>
<dbReference type="OMA" id="WYYQRNE"/>
<dbReference type="OrthoDB" id="5426877at2759"/>
<dbReference type="KEGG" id="pfy:PFICI_00945"/>
<dbReference type="Gene3D" id="2.180.10.10">
    <property type="entry name" value="RHS repeat-associated core"/>
    <property type="match status" value="1"/>
</dbReference>